<keyword evidence="1" id="KW-0472">Membrane</keyword>
<sequence length="158" mass="18322">MFRKFPFLIWVFLLIFLMYNGYAYYLGQQVEVGNQKQMLTYWAWIDLGSRFNLFMIGLSGVAWVIQKHRIPFFTYSSATTLSFYSLQIVVSLFFFPEVQKPLIANNPTIGWSETIMGWGDVKATTLILMNSAWTVCGLIIGWLAYYIQCKSAKRKGSF</sequence>
<feature type="transmembrane region" description="Helical" evidence="1">
    <location>
        <begin position="47"/>
        <end position="65"/>
    </location>
</feature>
<dbReference type="RefSeq" id="WP_106342186.1">
    <property type="nucleotide sequence ID" value="NZ_PVTZ01000004.1"/>
</dbReference>
<keyword evidence="3" id="KW-1185">Reference proteome</keyword>
<accession>A0ABX5ES77</accession>
<comment type="caution">
    <text evidence="2">The sequence shown here is derived from an EMBL/GenBank/DDBJ whole genome shotgun (WGS) entry which is preliminary data.</text>
</comment>
<feature type="transmembrane region" description="Helical" evidence="1">
    <location>
        <begin position="72"/>
        <end position="95"/>
    </location>
</feature>
<dbReference type="Proteomes" id="UP000238836">
    <property type="component" value="Unassembled WGS sequence"/>
</dbReference>
<evidence type="ECO:0000313" key="2">
    <source>
        <dbReference type="EMBL" id="PRZ15510.1"/>
    </source>
</evidence>
<protein>
    <recommendedName>
        <fullName evidence="4">VanZ like protein</fullName>
    </recommendedName>
</protein>
<evidence type="ECO:0000313" key="3">
    <source>
        <dbReference type="Proteomes" id="UP000238836"/>
    </source>
</evidence>
<evidence type="ECO:0000256" key="1">
    <source>
        <dbReference type="SAM" id="Phobius"/>
    </source>
</evidence>
<organism evidence="2 3">
    <name type="scientific">Laceyella sediminis</name>
    <dbReference type="NCBI Taxonomy" id="573074"/>
    <lineage>
        <taxon>Bacteria</taxon>
        <taxon>Bacillati</taxon>
        <taxon>Bacillota</taxon>
        <taxon>Bacilli</taxon>
        <taxon>Bacillales</taxon>
        <taxon>Thermoactinomycetaceae</taxon>
        <taxon>Laceyella</taxon>
    </lineage>
</organism>
<feature type="transmembrane region" description="Helical" evidence="1">
    <location>
        <begin position="126"/>
        <end position="147"/>
    </location>
</feature>
<evidence type="ECO:0008006" key="4">
    <source>
        <dbReference type="Google" id="ProtNLM"/>
    </source>
</evidence>
<name>A0ABX5ES77_9BACL</name>
<keyword evidence="1" id="KW-0812">Transmembrane</keyword>
<proteinExistence type="predicted"/>
<gene>
    <name evidence="2" type="ORF">CLV36_104235</name>
</gene>
<dbReference type="EMBL" id="PVTZ01000004">
    <property type="protein sequence ID" value="PRZ15510.1"/>
    <property type="molecule type" value="Genomic_DNA"/>
</dbReference>
<keyword evidence="1" id="KW-1133">Transmembrane helix</keyword>
<reference evidence="2 3" key="1">
    <citation type="submission" date="2018-03" db="EMBL/GenBank/DDBJ databases">
        <title>Genomic Encyclopedia of Archaeal and Bacterial Type Strains, Phase II (KMG-II): from individual species to whole genera.</title>
        <authorList>
            <person name="Goeker M."/>
        </authorList>
    </citation>
    <scope>NUCLEOTIDE SEQUENCE [LARGE SCALE GENOMIC DNA]</scope>
    <source>
        <strain evidence="2 3">RHA1</strain>
    </source>
</reference>